<feature type="transmembrane region" description="Helical" evidence="5">
    <location>
        <begin position="75"/>
        <end position="95"/>
    </location>
</feature>
<dbReference type="OrthoDB" id="10062876at2759"/>
<protein>
    <recommendedName>
        <fullName evidence="6">Amino acid permease/ SLC12A domain-containing protein</fullName>
    </recommendedName>
</protein>
<feature type="transmembrane region" description="Helical" evidence="5">
    <location>
        <begin position="183"/>
        <end position="206"/>
    </location>
</feature>
<dbReference type="InterPro" id="IPR050524">
    <property type="entry name" value="APC_YAT"/>
</dbReference>
<reference evidence="7 8" key="1">
    <citation type="submission" date="2019-12" db="EMBL/GenBank/DDBJ databases">
        <title>A genome sequence resource for the geographically widespread anthracnose pathogen Colletotrichum asianum.</title>
        <authorList>
            <person name="Meng Y."/>
        </authorList>
    </citation>
    <scope>NUCLEOTIDE SEQUENCE [LARGE SCALE GENOMIC DNA]</scope>
    <source>
        <strain evidence="7 8">ICMP 18580</strain>
    </source>
</reference>
<dbReference type="InterPro" id="IPR004841">
    <property type="entry name" value="AA-permease/SLC12A_dom"/>
</dbReference>
<keyword evidence="8" id="KW-1185">Reference proteome</keyword>
<dbReference type="PANTHER" id="PTHR43341">
    <property type="entry name" value="AMINO ACID PERMEASE"/>
    <property type="match status" value="1"/>
</dbReference>
<keyword evidence="2 5" id="KW-0812">Transmembrane</keyword>
<dbReference type="Proteomes" id="UP000434172">
    <property type="component" value="Unassembled WGS sequence"/>
</dbReference>
<evidence type="ECO:0000256" key="4">
    <source>
        <dbReference type="ARBA" id="ARBA00023136"/>
    </source>
</evidence>
<organism evidence="7 8">
    <name type="scientific">Colletotrichum asianum</name>
    <dbReference type="NCBI Taxonomy" id="702518"/>
    <lineage>
        <taxon>Eukaryota</taxon>
        <taxon>Fungi</taxon>
        <taxon>Dikarya</taxon>
        <taxon>Ascomycota</taxon>
        <taxon>Pezizomycotina</taxon>
        <taxon>Sordariomycetes</taxon>
        <taxon>Hypocreomycetidae</taxon>
        <taxon>Glomerellales</taxon>
        <taxon>Glomerellaceae</taxon>
        <taxon>Colletotrichum</taxon>
        <taxon>Colletotrichum gloeosporioides species complex</taxon>
    </lineage>
</organism>
<dbReference type="AlphaFoldDB" id="A0A8H3ZLW5"/>
<evidence type="ECO:0000256" key="1">
    <source>
        <dbReference type="ARBA" id="ARBA00004141"/>
    </source>
</evidence>
<dbReference type="EMBL" id="WOWK01000108">
    <property type="protein sequence ID" value="KAF0318521.1"/>
    <property type="molecule type" value="Genomic_DNA"/>
</dbReference>
<keyword evidence="4 5" id="KW-0472">Membrane</keyword>
<comment type="subcellular location">
    <subcellularLocation>
        <location evidence="1">Membrane</location>
        <topology evidence="1">Multi-pass membrane protein</topology>
    </subcellularLocation>
</comment>
<feature type="transmembrane region" description="Helical" evidence="5">
    <location>
        <begin position="49"/>
        <end position="69"/>
    </location>
</feature>
<feature type="transmembrane region" description="Helical" evidence="5">
    <location>
        <begin position="277"/>
        <end position="298"/>
    </location>
</feature>
<feature type="domain" description="Amino acid permease/ SLC12A" evidence="6">
    <location>
        <begin position="47"/>
        <end position="511"/>
    </location>
</feature>
<proteinExistence type="predicted"/>
<sequence>MAETHLTMSEPMSKVPEKLDEQQTDIANGDFGSENEALRRHLSPRQVQFFAIGGSIGTALFISIGFGLLHGGAGSLLLAFIIQGIMMTFVTNAIAEMTIFMPVSAAFIQHGGAWVGQAWGFMLGWNFFVFEAFLPSFEITAVDLVLTFWRDDIPSAAVITVCIATYGLTNAFGVKYFGEAEFWLSGGMLILILLLYCFTFVTMCGGNPQKDAYGFRNWTKPEPFLEYLSTGTSGRFQGFLAALWQANFIMVGPEYLATCAGEVQRPRTSLKTAFRSVYVRFVLFFILGAICVGIVLPARDPTLVNVLGSGETGTSASSVYVIAMRNMGVDALPHAVNALLLTSIYSAGDCYMFTAIRSLYALAQGGHAPKILLKTTKNGVPIYCFAVSIGFSCLAYLKLSSSTVTVLNWFINLATGGQLVTYIACCVNYLFFYRALRAQNYNRKDLPYCGWFQPYGTWIALIWLGLIEIFWGYAVFLPGSWDVGTFFSKYGMILLSIATFSGWKVFKRTSFVNPYEADLIWARPAVDLHERLMAEIPVLGFGRSVIEYFNARFGKKISAAGSMA</sequence>
<name>A0A8H3ZLW5_9PEZI</name>
<evidence type="ECO:0000313" key="7">
    <source>
        <dbReference type="EMBL" id="KAF0318521.1"/>
    </source>
</evidence>
<feature type="transmembrane region" description="Helical" evidence="5">
    <location>
        <begin position="452"/>
        <end position="474"/>
    </location>
</feature>
<dbReference type="GO" id="GO:0016020">
    <property type="term" value="C:membrane"/>
    <property type="evidence" value="ECO:0007669"/>
    <property type="project" value="UniProtKB-SubCell"/>
</dbReference>
<feature type="transmembrane region" description="Helical" evidence="5">
    <location>
        <begin position="409"/>
        <end position="431"/>
    </location>
</feature>
<evidence type="ECO:0000256" key="2">
    <source>
        <dbReference type="ARBA" id="ARBA00022692"/>
    </source>
</evidence>
<accession>A0A8H3ZLW5</accession>
<comment type="caution">
    <text evidence="7">The sequence shown here is derived from an EMBL/GenBank/DDBJ whole genome shotgun (WGS) entry which is preliminary data.</text>
</comment>
<keyword evidence="3 5" id="KW-1133">Transmembrane helix</keyword>
<dbReference type="Pfam" id="PF00324">
    <property type="entry name" value="AA_permease"/>
    <property type="match status" value="1"/>
</dbReference>
<feature type="transmembrane region" description="Helical" evidence="5">
    <location>
        <begin position="335"/>
        <end position="360"/>
    </location>
</feature>
<gene>
    <name evidence="7" type="ORF">GQ607_014198</name>
</gene>
<dbReference type="Gene3D" id="1.20.1740.10">
    <property type="entry name" value="Amino acid/polyamine transporter I"/>
    <property type="match status" value="1"/>
</dbReference>
<evidence type="ECO:0000313" key="8">
    <source>
        <dbReference type="Proteomes" id="UP000434172"/>
    </source>
</evidence>
<evidence type="ECO:0000256" key="5">
    <source>
        <dbReference type="SAM" id="Phobius"/>
    </source>
</evidence>
<evidence type="ECO:0000256" key="3">
    <source>
        <dbReference type="ARBA" id="ARBA00022989"/>
    </source>
</evidence>
<dbReference type="PANTHER" id="PTHR43341:SF6">
    <property type="entry name" value="AMINO ACID TRANSPORTER (EUROFUNG)"/>
    <property type="match status" value="1"/>
</dbReference>
<feature type="transmembrane region" description="Helical" evidence="5">
    <location>
        <begin position="380"/>
        <end position="397"/>
    </location>
</feature>
<dbReference type="PIRSF" id="PIRSF006060">
    <property type="entry name" value="AA_transporter"/>
    <property type="match status" value="1"/>
</dbReference>
<evidence type="ECO:0000259" key="6">
    <source>
        <dbReference type="Pfam" id="PF00324"/>
    </source>
</evidence>
<feature type="transmembrane region" description="Helical" evidence="5">
    <location>
        <begin position="486"/>
        <end position="506"/>
    </location>
</feature>
<feature type="transmembrane region" description="Helical" evidence="5">
    <location>
        <begin position="156"/>
        <end position="177"/>
    </location>
</feature>
<dbReference type="GO" id="GO:0015171">
    <property type="term" value="F:amino acid transmembrane transporter activity"/>
    <property type="evidence" value="ECO:0007669"/>
    <property type="project" value="TreeGrafter"/>
</dbReference>